<dbReference type="InterPro" id="IPR013155">
    <property type="entry name" value="M/V/L/I-tRNA-synth_anticd-bd"/>
</dbReference>
<evidence type="ECO:0000259" key="14">
    <source>
        <dbReference type="Pfam" id="PF09334"/>
    </source>
</evidence>
<name>A0A955L5E4_9BACT</name>
<evidence type="ECO:0000259" key="13">
    <source>
        <dbReference type="Pfam" id="PF08264"/>
    </source>
</evidence>
<protein>
    <recommendedName>
        <fullName evidence="1">valine--tRNA ligase</fullName>
        <ecNumber evidence="1">6.1.1.9</ecNumber>
    </recommendedName>
    <alternativeName>
        <fullName evidence="7">Valyl-tRNA synthetase</fullName>
    </alternativeName>
</protein>
<evidence type="ECO:0000259" key="12">
    <source>
        <dbReference type="Pfam" id="PF00133"/>
    </source>
</evidence>
<dbReference type="GO" id="GO:0005829">
    <property type="term" value="C:cytosol"/>
    <property type="evidence" value="ECO:0007669"/>
    <property type="project" value="TreeGrafter"/>
</dbReference>
<feature type="active site" description="Tele-phosphohistidine intermediate" evidence="9">
    <location>
        <position position="492"/>
    </location>
</feature>
<dbReference type="InterPro" id="IPR002303">
    <property type="entry name" value="Valyl-tRNA_ligase"/>
</dbReference>
<dbReference type="EC" id="6.1.1.9" evidence="1"/>
<keyword evidence="6 11" id="KW-0030">Aminoacyl-tRNA synthetase</keyword>
<feature type="domain" description="Methionyl/Leucyl tRNA synthetase" evidence="14">
    <location>
        <begin position="731"/>
        <end position="775"/>
    </location>
</feature>
<feature type="binding site" evidence="10">
    <location>
        <begin position="491"/>
        <end position="498"/>
    </location>
    <ligand>
        <name>substrate</name>
    </ligand>
</feature>
<proteinExistence type="inferred from homology"/>
<accession>A0A955L5E4</accession>
<dbReference type="PROSITE" id="PS00175">
    <property type="entry name" value="PG_MUTASE"/>
    <property type="match status" value="1"/>
</dbReference>
<dbReference type="GO" id="GO:0002161">
    <property type="term" value="F:aminoacyl-tRNA deacylase activity"/>
    <property type="evidence" value="ECO:0007669"/>
    <property type="project" value="InterPro"/>
</dbReference>
<dbReference type="Pfam" id="PF09334">
    <property type="entry name" value="tRNA-synt_1g"/>
    <property type="match status" value="1"/>
</dbReference>
<evidence type="ECO:0000256" key="10">
    <source>
        <dbReference type="PIRSR" id="PIRSR613078-2"/>
    </source>
</evidence>
<dbReference type="SUPFAM" id="SSF47323">
    <property type="entry name" value="Anticodon-binding domain of a subclass of class I aminoacyl-tRNA synthetases"/>
    <property type="match status" value="1"/>
</dbReference>
<gene>
    <name evidence="15" type="ORF">KC909_02565</name>
</gene>
<dbReference type="CDD" id="cd07962">
    <property type="entry name" value="Anticodon_Ia_Val"/>
    <property type="match status" value="1"/>
</dbReference>
<dbReference type="InterPro" id="IPR015413">
    <property type="entry name" value="Methionyl/Leucyl_tRNA_Synth"/>
</dbReference>
<comment type="similarity">
    <text evidence="11">Belongs to the class-I aminoacyl-tRNA synthetase family.</text>
</comment>
<dbReference type="PANTHER" id="PTHR11946:SF93">
    <property type="entry name" value="VALINE--TRNA LIGASE, CHLOROPLASTIC_MITOCHONDRIAL 2"/>
    <property type="match status" value="1"/>
</dbReference>
<dbReference type="PANTHER" id="PTHR11946">
    <property type="entry name" value="VALYL-TRNA SYNTHETASES"/>
    <property type="match status" value="1"/>
</dbReference>
<dbReference type="GO" id="GO:0004832">
    <property type="term" value="F:valine-tRNA ligase activity"/>
    <property type="evidence" value="ECO:0007669"/>
    <property type="project" value="UniProtKB-EC"/>
</dbReference>
<dbReference type="Pfam" id="PF08264">
    <property type="entry name" value="Anticodon_1"/>
    <property type="match status" value="1"/>
</dbReference>
<dbReference type="InterPro" id="IPR033705">
    <property type="entry name" value="Anticodon_Ia_Val"/>
</dbReference>
<dbReference type="InterPro" id="IPR001345">
    <property type="entry name" value="PG/BPGM_mutase_AS"/>
</dbReference>
<feature type="domain" description="Methionyl/Valyl/Leucyl/Isoleucyl-tRNA synthetase anticodon-binding" evidence="13">
    <location>
        <begin position="835"/>
        <end position="955"/>
    </location>
</feature>
<dbReference type="InterPro" id="IPR029033">
    <property type="entry name" value="His_PPase_superfam"/>
</dbReference>
<keyword evidence="3 11" id="KW-0547">Nucleotide-binding</keyword>
<dbReference type="Gene3D" id="3.90.740.10">
    <property type="entry name" value="Valyl/Leucyl/Isoleucyl-tRNA synthetase, editing domain"/>
    <property type="match status" value="1"/>
</dbReference>
<dbReference type="Gene3D" id="3.40.50.1240">
    <property type="entry name" value="Phosphoglycerate mutase-like"/>
    <property type="match status" value="1"/>
</dbReference>
<feature type="domain" description="Aminoacyl-tRNA synthetase class Ia" evidence="12">
    <location>
        <begin position="37"/>
        <end position="460"/>
    </location>
</feature>
<evidence type="ECO:0000256" key="9">
    <source>
        <dbReference type="PIRSR" id="PIRSR613078-1"/>
    </source>
</evidence>
<keyword evidence="5 11" id="KW-0648">Protein biosynthesis</keyword>
<dbReference type="InterPro" id="IPR013078">
    <property type="entry name" value="His_Pase_superF_clade-1"/>
</dbReference>
<evidence type="ECO:0000313" key="16">
    <source>
        <dbReference type="Proteomes" id="UP000783287"/>
    </source>
</evidence>
<evidence type="ECO:0000256" key="3">
    <source>
        <dbReference type="ARBA" id="ARBA00022741"/>
    </source>
</evidence>
<feature type="active site" description="Proton donor/acceptor" evidence="9">
    <location>
        <position position="561"/>
    </location>
</feature>
<dbReference type="SUPFAM" id="SSF52374">
    <property type="entry name" value="Nucleotidylyl transferase"/>
    <property type="match status" value="1"/>
</dbReference>
<dbReference type="InterPro" id="IPR009080">
    <property type="entry name" value="tRNAsynth_Ia_anticodon-bd"/>
</dbReference>
<comment type="caution">
    <text evidence="15">The sequence shown here is derived from an EMBL/GenBank/DDBJ whole genome shotgun (WGS) entry which is preliminary data.</text>
</comment>
<dbReference type="InterPro" id="IPR002300">
    <property type="entry name" value="aa-tRNA-synth_Ia"/>
</dbReference>
<keyword evidence="2 11" id="KW-0436">Ligase</keyword>
<dbReference type="SUPFAM" id="SSF53254">
    <property type="entry name" value="Phosphoglycerate mutase-like"/>
    <property type="match status" value="1"/>
</dbReference>
<dbReference type="PRINTS" id="PR00986">
    <property type="entry name" value="TRNASYNTHVAL"/>
</dbReference>
<evidence type="ECO:0000256" key="11">
    <source>
        <dbReference type="RuleBase" id="RU363039"/>
    </source>
</evidence>
<dbReference type="GO" id="GO:0006438">
    <property type="term" value="P:valyl-tRNA aminoacylation"/>
    <property type="evidence" value="ECO:0007669"/>
    <property type="project" value="InterPro"/>
</dbReference>
<dbReference type="AlphaFoldDB" id="A0A955L5E4"/>
<evidence type="ECO:0000256" key="1">
    <source>
        <dbReference type="ARBA" id="ARBA00013169"/>
    </source>
</evidence>
<evidence type="ECO:0000256" key="6">
    <source>
        <dbReference type="ARBA" id="ARBA00023146"/>
    </source>
</evidence>
<evidence type="ECO:0000313" key="15">
    <source>
        <dbReference type="EMBL" id="MCA9383225.1"/>
    </source>
</evidence>
<keyword evidence="4 11" id="KW-0067">ATP-binding</keyword>
<dbReference type="Proteomes" id="UP000783287">
    <property type="component" value="Unassembled WGS sequence"/>
</dbReference>
<organism evidence="15 16">
    <name type="scientific">Candidatus Dojkabacteria bacterium</name>
    <dbReference type="NCBI Taxonomy" id="2099670"/>
    <lineage>
        <taxon>Bacteria</taxon>
        <taxon>Candidatus Dojkabacteria</taxon>
    </lineage>
</organism>
<evidence type="ECO:0000256" key="7">
    <source>
        <dbReference type="ARBA" id="ARBA00029936"/>
    </source>
</evidence>
<dbReference type="InterPro" id="IPR009008">
    <property type="entry name" value="Val/Leu/Ile-tRNA-synth_edit"/>
</dbReference>
<dbReference type="SUPFAM" id="SSF50677">
    <property type="entry name" value="ValRS/IleRS/LeuRS editing domain"/>
    <property type="match status" value="1"/>
</dbReference>
<evidence type="ECO:0000256" key="2">
    <source>
        <dbReference type="ARBA" id="ARBA00022598"/>
    </source>
</evidence>
<feature type="binding site" evidence="10">
    <location>
        <position position="539"/>
    </location>
    <ligand>
        <name>substrate</name>
    </ligand>
</feature>
<dbReference type="CDD" id="cd07067">
    <property type="entry name" value="HP_PGM_like"/>
    <property type="match status" value="1"/>
</dbReference>
<dbReference type="Gene3D" id="3.40.50.620">
    <property type="entry name" value="HUPs"/>
    <property type="match status" value="3"/>
</dbReference>
<sequence length="957" mass="110267">MTLPKGAYNATQEEPEILKYWLDNQFFKPEYHPEKGLLSTEEMKNDGRETFSIVNPPPNAYMRPHIGNVSGYAYQDVFLRYNRLIGKKVLGQPGKDHAGIQGEVVLEKIFWENKKKSKHDMGREKFYKTSYSHFEKLMPKIMYDEQRIGLSSDYDRNLFTLDPRVVERVLGTFVQMYKDKMVYKGVRIVNWDPVAKTTLADIDTERVERETDLVYIKYPYAEDPSKFVTVATTRAETMLGDTAVVVDPKDKRYKDIVGKKLKLPLTEREIPVITSPRIEQEFGTGALKLTPSHAYEDFVIMSEWNSEAEPEQQVGYINVIDKDAKLTGPIPEKYKGLETDEARKVVIHDLQEQGLIEKIEKHTQNVVIGERSKAIIEPIMSSQWFIDVEQLKKPAIEVVKKGEVKIHPEYMSKKYLHWMENLHDWPVSRSLWWGYRIPVWYKGELIETIDTEGQVKESINGIEIDGIYDAVEKGLAKVQIDAPGQEITILRHGQTDANEKGIISGWDDTNLNEAGIKYANQAVTALGDFDVVITSTLSRAKETAQIIAKDAEIIETDLLKERNFGLLNGLTWDEFSEKYPEHVKNNTAEYQPELPEAETIEEVEERVDQLIAMIKEQYSDKKVLLVTHTGIIRIFKRKLADMSAAQSRQDDPENLEIHKMIIPESGWIQDNDVFDTWFSSGQWTYATIGANDLMDTFYPTNIMETAYDILELWVSRMIMLSLYTQNKIPFTDVYLHGLVKAPDGQKMSKSKGNVIAPEEIIDQFGADSLRLLYVVGNKAGAGYPVSYEKLEGYKRFLNKIWNASKFVLNFTSDYEETDIAADLSKLEDISTNELDQKILTEIKEVTDKVQEHIEKYRIGLGAELLYQHMWHTFCDEYIEQVKPRVYSRDQEGNPINTSPEEAASRKEAQRTLIIALKSYLILLHPFVPFITERLWKEVPKSETDTETIMYTHWPKTK</sequence>
<dbReference type="InterPro" id="IPR014729">
    <property type="entry name" value="Rossmann-like_a/b/a_fold"/>
</dbReference>
<evidence type="ECO:0000256" key="5">
    <source>
        <dbReference type="ARBA" id="ARBA00022917"/>
    </source>
</evidence>
<dbReference type="SMART" id="SM00855">
    <property type="entry name" value="PGAM"/>
    <property type="match status" value="1"/>
</dbReference>
<dbReference type="Gene3D" id="1.10.730.10">
    <property type="entry name" value="Isoleucyl-tRNA Synthetase, Domain 1"/>
    <property type="match status" value="1"/>
</dbReference>
<evidence type="ECO:0000256" key="4">
    <source>
        <dbReference type="ARBA" id="ARBA00022840"/>
    </source>
</evidence>
<dbReference type="Pfam" id="PF00133">
    <property type="entry name" value="tRNA-synt_1"/>
    <property type="match status" value="1"/>
</dbReference>
<reference evidence="15" key="1">
    <citation type="submission" date="2020-04" db="EMBL/GenBank/DDBJ databases">
        <authorList>
            <person name="Zhang T."/>
        </authorList>
    </citation>
    <scope>NUCLEOTIDE SEQUENCE</scope>
    <source>
        <strain evidence="15">HKST-UBA14</strain>
    </source>
</reference>
<dbReference type="Pfam" id="PF00300">
    <property type="entry name" value="His_Phos_1"/>
    <property type="match status" value="1"/>
</dbReference>
<dbReference type="EMBL" id="JAGQLK010000041">
    <property type="protein sequence ID" value="MCA9383225.1"/>
    <property type="molecule type" value="Genomic_DNA"/>
</dbReference>
<evidence type="ECO:0000256" key="8">
    <source>
        <dbReference type="ARBA" id="ARBA00047552"/>
    </source>
</evidence>
<comment type="catalytic activity">
    <reaction evidence="8">
        <text>tRNA(Val) + L-valine + ATP = L-valyl-tRNA(Val) + AMP + diphosphate</text>
        <dbReference type="Rhea" id="RHEA:10704"/>
        <dbReference type="Rhea" id="RHEA-COMP:9672"/>
        <dbReference type="Rhea" id="RHEA-COMP:9708"/>
        <dbReference type="ChEBI" id="CHEBI:30616"/>
        <dbReference type="ChEBI" id="CHEBI:33019"/>
        <dbReference type="ChEBI" id="CHEBI:57762"/>
        <dbReference type="ChEBI" id="CHEBI:78442"/>
        <dbReference type="ChEBI" id="CHEBI:78537"/>
        <dbReference type="ChEBI" id="CHEBI:456215"/>
        <dbReference type="EC" id="6.1.1.9"/>
    </reaction>
</comment>
<reference evidence="15" key="2">
    <citation type="journal article" date="2021" name="Microbiome">
        <title>Successional dynamics and alternative stable states in a saline activated sludge microbial community over 9 years.</title>
        <authorList>
            <person name="Wang Y."/>
            <person name="Ye J."/>
            <person name="Ju F."/>
            <person name="Liu L."/>
            <person name="Boyd J.A."/>
            <person name="Deng Y."/>
            <person name="Parks D.H."/>
            <person name="Jiang X."/>
            <person name="Yin X."/>
            <person name="Woodcroft B.J."/>
            <person name="Tyson G.W."/>
            <person name="Hugenholtz P."/>
            <person name="Polz M.F."/>
            <person name="Zhang T."/>
        </authorList>
    </citation>
    <scope>NUCLEOTIDE SEQUENCE</scope>
    <source>
        <strain evidence="15">HKST-UBA14</strain>
    </source>
</reference>
<dbReference type="GO" id="GO:0005524">
    <property type="term" value="F:ATP binding"/>
    <property type="evidence" value="ECO:0007669"/>
    <property type="project" value="UniProtKB-KW"/>
</dbReference>